<dbReference type="PROSITE" id="PS01040">
    <property type="entry name" value="SBP_BACTERIAL_5"/>
    <property type="match status" value="1"/>
</dbReference>
<feature type="domain" description="Solute-binding protein family 5" evidence="4">
    <location>
        <begin position="118"/>
        <end position="495"/>
    </location>
</feature>
<keyword evidence="3" id="KW-0472">Membrane</keyword>
<feature type="transmembrane region" description="Helical" evidence="3">
    <location>
        <begin position="12"/>
        <end position="31"/>
    </location>
</feature>
<dbReference type="Pfam" id="PF00496">
    <property type="entry name" value="SBP_bac_5"/>
    <property type="match status" value="1"/>
</dbReference>
<dbReference type="PANTHER" id="PTHR30290">
    <property type="entry name" value="PERIPLASMIC BINDING COMPONENT OF ABC TRANSPORTER"/>
    <property type="match status" value="1"/>
</dbReference>
<dbReference type="Proteomes" id="UP000040088">
    <property type="component" value="Unassembled WGS sequence"/>
</dbReference>
<dbReference type="GO" id="GO:1904680">
    <property type="term" value="F:peptide transmembrane transporter activity"/>
    <property type="evidence" value="ECO:0007669"/>
    <property type="project" value="TreeGrafter"/>
</dbReference>
<organism evidence="5 6">
    <name type="scientific">Yersinia aleksiciae</name>
    <dbReference type="NCBI Taxonomy" id="263819"/>
    <lineage>
        <taxon>Bacteria</taxon>
        <taxon>Pseudomonadati</taxon>
        <taxon>Pseudomonadota</taxon>
        <taxon>Gammaproteobacteria</taxon>
        <taxon>Enterobacterales</taxon>
        <taxon>Yersiniaceae</taxon>
        <taxon>Yersinia</taxon>
    </lineage>
</organism>
<comment type="similarity">
    <text evidence="1">Belongs to the bacterial solute-binding protein 5 family.</text>
</comment>
<evidence type="ECO:0000256" key="3">
    <source>
        <dbReference type="SAM" id="Phobius"/>
    </source>
</evidence>
<evidence type="ECO:0000313" key="6">
    <source>
        <dbReference type="Proteomes" id="UP000040088"/>
    </source>
</evidence>
<dbReference type="SUPFAM" id="SSF53850">
    <property type="entry name" value="Periplasmic binding protein-like II"/>
    <property type="match status" value="1"/>
</dbReference>
<evidence type="ECO:0000259" key="4">
    <source>
        <dbReference type="Pfam" id="PF00496"/>
    </source>
</evidence>
<dbReference type="EMBL" id="CQEM01000019">
    <property type="protein sequence ID" value="CNL70707.1"/>
    <property type="molecule type" value="Genomic_DNA"/>
</dbReference>
<dbReference type="InterPro" id="IPR000914">
    <property type="entry name" value="SBP_5_dom"/>
</dbReference>
<dbReference type="PIRSF" id="PIRSF002741">
    <property type="entry name" value="MppA"/>
    <property type="match status" value="1"/>
</dbReference>
<evidence type="ECO:0000256" key="2">
    <source>
        <dbReference type="ARBA" id="ARBA00022729"/>
    </source>
</evidence>
<dbReference type="InterPro" id="IPR030678">
    <property type="entry name" value="Peptide/Ni-bd"/>
</dbReference>
<dbReference type="NCBIfam" id="NF011689">
    <property type="entry name" value="PRK15109.1"/>
    <property type="match status" value="1"/>
</dbReference>
<keyword evidence="3" id="KW-0812">Transmembrane</keyword>
<proteinExistence type="inferred from homology"/>
<dbReference type="InterPro" id="IPR039424">
    <property type="entry name" value="SBP_5"/>
</dbReference>
<keyword evidence="2" id="KW-0732">Signal</keyword>
<name>A0A0T9UTT5_YERAE</name>
<dbReference type="InterPro" id="IPR023765">
    <property type="entry name" value="SBP_5_CS"/>
</dbReference>
<dbReference type="PANTHER" id="PTHR30290:SF28">
    <property type="entry name" value="ABC TRANSPORTER PERIPLASMIC-BINDING PROTEIN SAPA-RELATED"/>
    <property type="match status" value="1"/>
</dbReference>
<dbReference type="GO" id="GO:0015833">
    <property type="term" value="P:peptide transport"/>
    <property type="evidence" value="ECO:0007669"/>
    <property type="project" value="TreeGrafter"/>
</dbReference>
<protein>
    <submittedName>
        <fullName evidence="5">Peptide transport periplasmic protein</fullName>
    </submittedName>
</protein>
<dbReference type="Gene3D" id="3.10.105.10">
    <property type="entry name" value="Dipeptide-binding Protein, Domain 3"/>
    <property type="match status" value="1"/>
</dbReference>
<evidence type="ECO:0000313" key="5">
    <source>
        <dbReference type="EMBL" id="CNL70707.1"/>
    </source>
</evidence>
<keyword evidence="3" id="KW-1133">Transmembrane helix</keyword>
<dbReference type="STRING" id="28152.CH54_335"/>
<evidence type="ECO:0000256" key="1">
    <source>
        <dbReference type="ARBA" id="ARBA00005695"/>
    </source>
</evidence>
<dbReference type="Gene3D" id="3.40.190.10">
    <property type="entry name" value="Periplasmic binding protein-like II"/>
    <property type="match status" value="1"/>
</dbReference>
<dbReference type="GO" id="GO:0043190">
    <property type="term" value="C:ATP-binding cassette (ABC) transporter complex"/>
    <property type="evidence" value="ECO:0007669"/>
    <property type="project" value="InterPro"/>
</dbReference>
<sequence>MLQQPAADAVVLLNGLGALSDYGTLSVLLTYCEAFMRALLIWMLSLVCLATPALAQSAPTALPDQPLPDIRQRGFVYCVSGILNTFNPQMASSGLTIDTLAAQLYDRLLDVDPYTYRLIPELAESWQVLDNGATYRFHLRKDVPFQTTDWFTPTRMMNADDVVFSFQRVFDSQHPYHGVNGGEYPYFDSLQFADAVQSVKKLDDYTVEFKLKAPDASFLWHLATHYAPVLSAEYADVLTQKGRQEQIDREPVGTGPFLLNEYRSGQYIRLFRNSAYWKGLPRMPQVVIDLGVGGTGRLSKLLTGECDVLAYPAASQLSILRDDPRLRLTLRPGMNVAYLAFNTRKPPLNDQRVRQAIALSINNQRLMQSIYYGTAETAASILPRASWAYDNQAQVTEYNPEKAKAILKELGLTKLQLNLWVPTASQSYNPSPLKTAELIQADLAQVGITVTIVPVEGRFQEARLMEMNHDLTLSGWSTDSNDPDSFFRPLLSCAAIRSQTNYAHWCDPEFDELLQKALRSQQLSSRIEYYQQAQRILEQQLPLLPLASSLRLQAYRYDIKGLVLSPFGNSSFAGVFRESEEGKKP</sequence>
<feature type="transmembrane region" description="Helical" evidence="3">
    <location>
        <begin position="38"/>
        <end position="55"/>
    </location>
</feature>
<dbReference type="FunFam" id="3.90.76.10:FF:000005">
    <property type="entry name" value="Peptide ABC transporter substrate-binding protein SapA"/>
    <property type="match status" value="1"/>
</dbReference>
<dbReference type="GO" id="GO:0030288">
    <property type="term" value="C:outer membrane-bounded periplasmic space"/>
    <property type="evidence" value="ECO:0007669"/>
    <property type="project" value="UniProtKB-ARBA"/>
</dbReference>
<accession>A0A0T9UTT5</accession>
<gene>
    <name evidence="5" type="primary">dppA_4</name>
    <name evidence="5" type="ORF">ERS008460_03578</name>
</gene>
<dbReference type="CDD" id="cd08493">
    <property type="entry name" value="PBP2_DppA_like"/>
    <property type="match status" value="1"/>
</dbReference>
<dbReference type="AlphaFoldDB" id="A0A0T9UTT5"/>
<reference evidence="6" key="1">
    <citation type="submission" date="2015-03" db="EMBL/GenBank/DDBJ databases">
        <authorList>
            <consortium name="Pathogen Informatics"/>
        </authorList>
    </citation>
    <scope>NUCLEOTIDE SEQUENCE [LARGE SCALE GENOMIC DNA]</scope>
    <source>
        <strain evidence="6">IP27925</strain>
    </source>
</reference>
<dbReference type="Gene3D" id="3.90.76.10">
    <property type="entry name" value="Dipeptide-binding Protein, Domain 1"/>
    <property type="match status" value="1"/>
</dbReference>